<keyword evidence="3" id="KW-1185">Reference proteome</keyword>
<evidence type="ECO:0008006" key="4">
    <source>
        <dbReference type="Google" id="ProtNLM"/>
    </source>
</evidence>
<keyword evidence="1" id="KW-0732">Signal</keyword>
<evidence type="ECO:0000313" key="3">
    <source>
        <dbReference type="Proteomes" id="UP001144323"/>
    </source>
</evidence>
<feature type="signal peptide" evidence="1">
    <location>
        <begin position="1"/>
        <end position="16"/>
    </location>
</feature>
<sequence>MCRAAPKSLWAITVFAASVGLSSCGGDLAKILPLAPGALATGVSRFQDTESNLIAEFQNDDRTLRYLSQGRYSCGYPTDPEVKKTTRIKNPKRYVVQRYEANSVWTASVAVIKAYSDYLQEIVNSDTADQATIKELAGAVSAVVTKVPATAPYGPAVAPVGTLIGDFRRYATFGQLGETAKIMDRPLRIAVARLESEYPTLQGGQQAAFRLWDECAVDKLNYLLQVSNPSFAATYGPNVGQSSGIELAKAYEAYQVKRHEFRQTPDIKQLLDDILTQNEKLQKDSSKVTAQSLFNAGKDVVAAAEAAYGVASKPAASASR</sequence>
<protein>
    <recommendedName>
        <fullName evidence="4">Lipoprotein</fullName>
    </recommendedName>
</protein>
<proteinExistence type="predicted"/>
<dbReference type="RefSeq" id="WP_281800112.1">
    <property type="nucleotide sequence ID" value="NZ_BSEC01000001.1"/>
</dbReference>
<dbReference type="AlphaFoldDB" id="A0A9W6LQE4"/>
<accession>A0A9W6LQE4</accession>
<dbReference type="Proteomes" id="UP001144323">
    <property type="component" value="Unassembled WGS sequence"/>
</dbReference>
<name>A0A9W6LQE4_9HYPH</name>
<dbReference type="PROSITE" id="PS51257">
    <property type="entry name" value="PROKAR_LIPOPROTEIN"/>
    <property type="match status" value="1"/>
</dbReference>
<comment type="caution">
    <text evidence="2">The sequence shown here is derived from an EMBL/GenBank/DDBJ whole genome shotgun (WGS) entry which is preliminary data.</text>
</comment>
<organism evidence="2 3">
    <name type="scientific">Methylocystis echinoides</name>
    <dbReference type="NCBI Taxonomy" id="29468"/>
    <lineage>
        <taxon>Bacteria</taxon>
        <taxon>Pseudomonadati</taxon>
        <taxon>Pseudomonadota</taxon>
        <taxon>Alphaproteobacteria</taxon>
        <taxon>Hyphomicrobiales</taxon>
        <taxon>Methylocystaceae</taxon>
        <taxon>Methylocystis</taxon>
    </lineage>
</organism>
<evidence type="ECO:0000313" key="2">
    <source>
        <dbReference type="EMBL" id="GLI91460.1"/>
    </source>
</evidence>
<reference evidence="2" key="1">
    <citation type="journal article" date="2023" name="Int. J. Syst. Evol. Microbiol.">
        <title>Methylocystis iwaonis sp. nov., a type II methane-oxidizing bacterium from surface soil of a rice paddy field in Japan, and emended description of the genus Methylocystis (ex Whittenbury et al. 1970) Bowman et al. 1993.</title>
        <authorList>
            <person name="Kaise H."/>
            <person name="Sawadogo J.B."/>
            <person name="Alam M.S."/>
            <person name="Ueno C."/>
            <person name="Dianou D."/>
            <person name="Shinjo R."/>
            <person name="Asakawa S."/>
        </authorList>
    </citation>
    <scope>NUCLEOTIDE SEQUENCE</scope>
    <source>
        <strain evidence="2">LMG27198</strain>
    </source>
</reference>
<gene>
    <name evidence="2" type="ORF">LMG27198_04520</name>
</gene>
<evidence type="ECO:0000256" key="1">
    <source>
        <dbReference type="SAM" id="SignalP"/>
    </source>
</evidence>
<feature type="chain" id="PRO_5040719224" description="Lipoprotein" evidence="1">
    <location>
        <begin position="17"/>
        <end position="320"/>
    </location>
</feature>
<dbReference type="EMBL" id="BSEC01000001">
    <property type="protein sequence ID" value="GLI91460.1"/>
    <property type="molecule type" value="Genomic_DNA"/>
</dbReference>